<keyword evidence="10" id="KW-0539">Nucleus</keyword>
<evidence type="ECO:0000256" key="2">
    <source>
        <dbReference type="ARBA" id="ARBA00004123"/>
    </source>
</evidence>
<keyword evidence="7" id="KW-0540">Nuclease</keyword>
<evidence type="ECO:0000256" key="4">
    <source>
        <dbReference type="ARBA" id="ARBA00006958"/>
    </source>
</evidence>
<name>A0A8V0X7Q6_CHICK</name>
<gene>
    <name evidence="15" type="primary">LOC101751955</name>
</gene>
<reference evidence="15" key="3">
    <citation type="submission" date="2025-09" db="UniProtKB">
        <authorList>
            <consortium name="Ensembl"/>
        </authorList>
    </citation>
    <scope>IDENTIFICATION</scope>
    <source>
        <strain evidence="15">broiler</strain>
    </source>
</reference>
<dbReference type="GO" id="GO:0005737">
    <property type="term" value="C:cytoplasm"/>
    <property type="evidence" value="ECO:0007669"/>
    <property type="project" value="UniProtKB-SubCell"/>
</dbReference>
<comment type="function">
    <text evidence="12">Transposase-derived protein that may have nuclease activity. Does not have transposase activity.</text>
</comment>
<evidence type="ECO:0000256" key="8">
    <source>
        <dbReference type="ARBA" id="ARBA00022723"/>
    </source>
</evidence>
<dbReference type="Ensembl" id="ENSGALT00010001238.1">
    <property type="protein sequence ID" value="ENSGALP00010000609.1"/>
    <property type="gene ID" value="ENSGALG00010000589.1"/>
</dbReference>
<proteinExistence type="inferred from homology"/>
<feature type="region of interest" description="Disordered" evidence="13">
    <location>
        <begin position="475"/>
        <end position="508"/>
    </location>
</feature>
<dbReference type="PRINTS" id="PR02086">
    <property type="entry name" value="PUTNUCHARBI1"/>
</dbReference>
<dbReference type="OrthoDB" id="9946389at2759"/>
<dbReference type="AlphaFoldDB" id="A0A8V0X7Q6"/>
<dbReference type="PANTHER" id="PTHR22930:SF275">
    <property type="entry name" value="NUCLEASE HARBI1-RELATED"/>
    <property type="match status" value="1"/>
</dbReference>
<evidence type="ECO:0000256" key="3">
    <source>
        <dbReference type="ARBA" id="ARBA00004496"/>
    </source>
</evidence>
<evidence type="ECO:0000256" key="1">
    <source>
        <dbReference type="ARBA" id="ARBA00001968"/>
    </source>
</evidence>
<dbReference type="InterPro" id="IPR026103">
    <property type="entry name" value="HARBI1_animal"/>
</dbReference>
<evidence type="ECO:0000313" key="16">
    <source>
        <dbReference type="Proteomes" id="UP000000539"/>
    </source>
</evidence>
<feature type="compositionally biased region" description="Pro residues" evidence="13">
    <location>
        <begin position="20"/>
        <end position="41"/>
    </location>
</feature>
<comment type="similarity">
    <text evidence="4">Belongs to the HARBI1 family.</text>
</comment>
<dbReference type="GO" id="GO:0046872">
    <property type="term" value="F:metal ion binding"/>
    <property type="evidence" value="ECO:0007669"/>
    <property type="project" value="UniProtKB-KW"/>
</dbReference>
<dbReference type="InterPro" id="IPR027806">
    <property type="entry name" value="HARBI1_dom"/>
</dbReference>
<keyword evidence="16" id="KW-1185">Reference proteome</keyword>
<sequence>MSDSLLLLRRIRDRSAATSPLPPQPTSPPPLPPPPPSPPTSIPILRRKRGRRRRFYPEHRVYRTRSSFLDLTEEQVLRRYRLDKAAIAGLCRELGADLESLTGRSHALPVAVKVTSALTFLASGSFQTATRDTTGISQSAMSNCLAQFLEALQRRAARYIAFPSPGRSAPQPGPFPGVLGLLGSMHVALRAPSENELAFRNARNFHSMNMQVVCDEAGAITNVVAKFPGSCPNAAVLENSALARLLDGTRPEGVWLLGDRSYPLKTWLMTPILFPCGPAEERYNALHHQALSALRQTLSLLKRRFRCLDAAGGCLQYAPQKVCQIFLACCVLHNIALRRRMPLEPPDGPEPDPEPELPLQAPHVQISSEARAVRARIVQQNQQPSSSIPSVGRTEPRQPPQPAVGRRTPLSPPSPPRQQDAPHGGSAPALLQAVQHLPPVPPQLLLVAPSLQPHHVPEFLPQPPQHGLQLPFAPQHRRVQPPPRLRLPTEGNGGREPPAPPLEEAVGVGGPELHPLQQSQQLLPVLDQSGRFVPQLQSIPQPSPRGRKAVFGGHGQPLARGDPQGGPEAVQAVLQLLRLRCRGCRWRRWRRWRRCFCRPPRVLIRRLPVTVGPAEVEDGVEEVGAGGCEEVPVVLQEGCGLRRCSRCRGGGRTPPGLLLGSAGPRAELGGCRFQERLRIREQLLGGQRRAQLTIEIPESLGGVWDGVGGLRAALEDRRGLWCGVGVQWLCRSVGVH</sequence>
<comment type="subcellular location">
    <subcellularLocation>
        <location evidence="3">Cytoplasm</location>
    </subcellularLocation>
    <subcellularLocation>
        <location evidence="2">Nucleus</location>
    </subcellularLocation>
</comment>
<evidence type="ECO:0000256" key="12">
    <source>
        <dbReference type="ARBA" id="ARBA00045850"/>
    </source>
</evidence>
<evidence type="ECO:0000313" key="15">
    <source>
        <dbReference type="Ensembl" id="ENSGALP00010000609.1"/>
    </source>
</evidence>
<comment type="cofactor">
    <cofactor evidence="1">
        <name>a divalent metal cation</name>
        <dbReference type="ChEBI" id="CHEBI:60240"/>
    </cofactor>
</comment>
<evidence type="ECO:0000256" key="9">
    <source>
        <dbReference type="ARBA" id="ARBA00022801"/>
    </source>
</evidence>
<dbReference type="InterPro" id="IPR045249">
    <property type="entry name" value="HARBI1-like"/>
</dbReference>
<dbReference type="GeneTree" id="ENSGT00940000154348"/>
<dbReference type="GO" id="GO:0005634">
    <property type="term" value="C:nucleus"/>
    <property type="evidence" value="ECO:0007669"/>
    <property type="project" value="UniProtKB-SubCell"/>
</dbReference>
<evidence type="ECO:0000256" key="11">
    <source>
        <dbReference type="ARBA" id="ARBA00030126"/>
    </source>
</evidence>
<dbReference type="GO" id="GO:0016787">
    <property type="term" value="F:hydrolase activity"/>
    <property type="evidence" value="ECO:0007669"/>
    <property type="project" value="UniProtKB-KW"/>
</dbReference>
<dbReference type="Pfam" id="PF13359">
    <property type="entry name" value="DDE_Tnp_4"/>
    <property type="match status" value="1"/>
</dbReference>
<feature type="region of interest" description="Disordered" evidence="13">
    <location>
        <begin position="378"/>
        <end position="426"/>
    </location>
</feature>
<evidence type="ECO:0000256" key="5">
    <source>
        <dbReference type="ARBA" id="ARBA00015519"/>
    </source>
</evidence>
<organism evidence="15 16">
    <name type="scientific">Gallus gallus</name>
    <name type="common">Chicken</name>
    <dbReference type="NCBI Taxonomy" id="9031"/>
    <lineage>
        <taxon>Eukaryota</taxon>
        <taxon>Metazoa</taxon>
        <taxon>Chordata</taxon>
        <taxon>Craniata</taxon>
        <taxon>Vertebrata</taxon>
        <taxon>Euteleostomi</taxon>
        <taxon>Archelosauria</taxon>
        <taxon>Archosauria</taxon>
        <taxon>Dinosauria</taxon>
        <taxon>Saurischia</taxon>
        <taxon>Theropoda</taxon>
        <taxon>Coelurosauria</taxon>
        <taxon>Aves</taxon>
        <taxon>Neognathae</taxon>
        <taxon>Galloanserae</taxon>
        <taxon>Galliformes</taxon>
        <taxon>Phasianidae</taxon>
        <taxon>Phasianinae</taxon>
        <taxon>Gallus</taxon>
    </lineage>
</organism>
<accession>A0A8V0X7Q6</accession>
<feature type="domain" description="DDE Tnp4" evidence="14">
    <location>
        <begin position="184"/>
        <end position="334"/>
    </location>
</feature>
<evidence type="ECO:0000256" key="7">
    <source>
        <dbReference type="ARBA" id="ARBA00022722"/>
    </source>
</evidence>
<evidence type="ECO:0000256" key="6">
    <source>
        <dbReference type="ARBA" id="ARBA00022490"/>
    </source>
</evidence>
<evidence type="ECO:0000256" key="13">
    <source>
        <dbReference type="SAM" id="MobiDB-lite"/>
    </source>
</evidence>
<dbReference type="Proteomes" id="UP000000539">
    <property type="component" value="Chromosome 39"/>
</dbReference>
<keyword evidence="6" id="KW-0963">Cytoplasm</keyword>
<evidence type="ECO:0000259" key="14">
    <source>
        <dbReference type="Pfam" id="PF13359"/>
    </source>
</evidence>
<reference evidence="15" key="1">
    <citation type="submission" date="2020-11" db="EMBL/GenBank/DDBJ databases">
        <title>Gallus gallus (Chicken) genome, bGalGal1, GRCg7b, maternal haplotype autosomes + Z &amp; W.</title>
        <authorList>
            <person name="Warren W."/>
            <person name="Formenti G."/>
            <person name="Fedrigo O."/>
            <person name="Haase B."/>
            <person name="Mountcastle J."/>
            <person name="Balacco J."/>
            <person name="Tracey A."/>
            <person name="Schneider V."/>
            <person name="Okimoto R."/>
            <person name="Cheng H."/>
            <person name="Hawken R."/>
            <person name="Howe K."/>
            <person name="Jarvis E.D."/>
        </authorList>
    </citation>
    <scope>NUCLEOTIDE SEQUENCE [LARGE SCALE GENOMIC DNA]</scope>
    <source>
        <strain evidence="15">Broiler</strain>
    </source>
</reference>
<keyword evidence="8" id="KW-0479">Metal-binding</keyword>
<feature type="region of interest" description="Disordered" evidence="13">
    <location>
        <begin position="12"/>
        <end position="44"/>
    </location>
</feature>
<feature type="compositionally biased region" description="Low complexity" evidence="13">
    <location>
        <begin position="378"/>
        <end position="391"/>
    </location>
</feature>
<keyword evidence="9" id="KW-0378">Hydrolase</keyword>
<dbReference type="PANTHER" id="PTHR22930">
    <property type="match status" value="1"/>
</dbReference>
<evidence type="ECO:0000256" key="10">
    <source>
        <dbReference type="ARBA" id="ARBA00023242"/>
    </source>
</evidence>
<dbReference type="GO" id="GO:0004518">
    <property type="term" value="F:nuclease activity"/>
    <property type="evidence" value="ECO:0007669"/>
    <property type="project" value="UniProtKB-KW"/>
</dbReference>
<dbReference type="GlyGen" id="A0A8V0X7Q6">
    <property type="glycosylation" value="2 sites"/>
</dbReference>
<reference evidence="15" key="2">
    <citation type="submission" date="2025-08" db="UniProtKB">
        <authorList>
            <consortium name="Ensembl"/>
        </authorList>
    </citation>
    <scope>IDENTIFICATION</scope>
    <source>
        <strain evidence="15">broiler</strain>
    </source>
</reference>
<protein>
    <recommendedName>
        <fullName evidence="5">Putative nuclease HARBI1</fullName>
    </recommendedName>
    <alternativeName>
        <fullName evidence="11">Harbinger transposase-derived nuclease</fullName>
    </alternativeName>
</protein>